<dbReference type="AlphaFoldDB" id="A0AAV4ZSM7"/>
<name>A0AAV4ZSM7_9HYPH</name>
<proteinExistence type="predicted"/>
<evidence type="ECO:0000313" key="1">
    <source>
        <dbReference type="EMBL" id="GJD91596.1"/>
    </source>
</evidence>
<dbReference type="EMBL" id="BPQO01000029">
    <property type="protein sequence ID" value="GJD91596.1"/>
    <property type="molecule type" value="Genomic_DNA"/>
</dbReference>
<accession>A0AAV4ZSM7</accession>
<dbReference type="Proteomes" id="UP001055247">
    <property type="component" value="Unassembled WGS sequence"/>
</dbReference>
<reference evidence="1" key="2">
    <citation type="submission" date="2021-08" db="EMBL/GenBank/DDBJ databases">
        <authorList>
            <person name="Tani A."/>
            <person name="Ola A."/>
            <person name="Ogura Y."/>
            <person name="Katsura K."/>
            <person name="Hayashi T."/>
        </authorList>
    </citation>
    <scope>NUCLEOTIDE SEQUENCE</scope>
    <source>
        <strain evidence="1">DSM 16372</strain>
    </source>
</reference>
<reference evidence="1" key="1">
    <citation type="journal article" date="2016" name="Front. Microbiol.">
        <title>Genome Sequence of the Piezophilic, Mesophilic Sulfate-Reducing Bacterium Desulfovibrio indicus J2T.</title>
        <authorList>
            <person name="Cao J."/>
            <person name="Maignien L."/>
            <person name="Shao Z."/>
            <person name="Alain K."/>
            <person name="Jebbar M."/>
        </authorList>
    </citation>
    <scope>NUCLEOTIDE SEQUENCE</scope>
    <source>
        <strain evidence="1">DSM 16372</strain>
    </source>
</reference>
<organism evidence="1 2">
    <name type="scientific">Methylobacterium hispanicum</name>
    <dbReference type="NCBI Taxonomy" id="270350"/>
    <lineage>
        <taxon>Bacteria</taxon>
        <taxon>Pseudomonadati</taxon>
        <taxon>Pseudomonadota</taxon>
        <taxon>Alphaproteobacteria</taxon>
        <taxon>Hyphomicrobiales</taxon>
        <taxon>Methylobacteriaceae</taxon>
        <taxon>Methylobacterium</taxon>
    </lineage>
</organism>
<evidence type="ECO:0000313" key="2">
    <source>
        <dbReference type="Proteomes" id="UP001055247"/>
    </source>
</evidence>
<gene>
    <name evidence="1" type="ORF">BHAOGJBA_5144</name>
</gene>
<sequence>MCSDRNRDADPGRHYVGLDPPAGTEVAARLGLTLAGYIDAGSNGSVNLLDDGRILKVTGSEGEAARSLLLMEAQTEGRACPGFPRIDRVVAICETSDAGDEMTYFGIVREEAADLPNGWTGGNDLALWMMALGMLGDARRDGREIADLGPASHCKAHLAEAYDAIAWAASTLGFAINDVRTSNFGVVGGRFVIRDFGPDDDAADVAGTVARIEPIPDLSAPAC</sequence>
<protein>
    <submittedName>
        <fullName evidence="1">Uncharacterized protein</fullName>
    </submittedName>
</protein>
<keyword evidence="2" id="KW-1185">Reference proteome</keyword>
<comment type="caution">
    <text evidence="1">The sequence shown here is derived from an EMBL/GenBank/DDBJ whole genome shotgun (WGS) entry which is preliminary data.</text>
</comment>